<keyword evidence="1" id="KW-1133">Transmembrane helix</keyword>
<feature type="transmembrane region" description="Helical" evidence="1">
    <location>
        <begin position="211"/>
        <end position="233"/>
    </location>
</feature>
<dbReference type="OrthoDB" id="9759690at2"/>
<keyword evidence="1" id="KW-0472">Membrane</keyword>
<feature type="transmembrane region" description="Helical" evidence="1">
    <location>
        <begin position="239"/>
        <end position="258"/>
    </location>
</feature>
<keyword evidence="3" id="KW-1185">Reference proteome</keyword>
<evidence type="ECO:0000313" key="3">
    <source>
        <dbReference type="Proteomes" id="UP000321814"/>
    </source>
</evidence>
<accession>A0A5C8LRL9</accession>
<gene>
    <name evidence="2" type="ORF">FU839_16230</name>
</gene>
<evidence type="ECO:0000256" key="1">
    <source>
        <dbReference type="SAM" id="Phobius"/>
    </source>
</evidence>
<sequence>MNSPDEIYMFVATEVIDNGDHIAIKTSSGRYFQLPKDIFSTIKKYVSSDGVVSKEIPEKYLAKLIDLGVFYKQGVQQGSADEFNHTSSLIPVVKGRPLEFLVNVFSNLLKFKIATLYVIFVTVLFIATVDFQKLMATHSATLHMGYDVLLMIIVYIFFSGVTHELGHSSAFYKYTGKKAEIGVCFNYCFPSFYSDVRDAALLSRKSERVSILIAGVYFQILLFPVLAIPFYLLGGDRNLLLLSYMLLIQAFFNLIPFLRSDGYWLCKELFFTKGSKNTFYLVVIKVFFFFGLSYLLFVCYLAVRDFYNNIYLQGMLPWEQPAFDFFRQFLVSIYLLVGFNKLISWAKS</sequence>
<proteinExistence type="predicted"/>
<feature type="transmembrane region" description="Helical" evidence="1">
    <location>
        <begin position="279"/>
        <end position="303"/>
    </location>
</feature>
<keyword evidence="1" id="KW-0812">Transmembrane</keyword>
<dbReference type="AlphaFoldDB" id="A0A5C8LRL9"/>
<dbReference type="EMBL" id="VRLR01000013">
    <property type="protein sequence ID" value="TXK78279.1"/>
    <property type="molecule type" value="Genomic_DNA"/>
</dbReference>
<feature type="transmembrane region" description="Helical" evidence="1">
    <location>
        <begin position="113"/>
        <end position="131"/>
    </location>
</feature>
<dbReference type="RefSeq" id="WP_147905202.1">
    <property type="nucleotide sequence ID" value="NZ_BAAAGC010000010.1"/>
</dbReference>
<reference evidence="2 3" key="1">
    <citation type="submission" date="2019-08" db="EMBL/GenBank/DDBJ databases">
        <title>Draft genome analysis of Rheinheimera tangshanensis isolated from the roots of fresh rice plants (Oryza sativa).</title>
        <authorList>
            <person name="Yu Q."/>
            <person name="Qi Y."/>
            <person name="Zhang H."/>
            <person name="Pu J."/>
        </authorList>
    </citation>
    <scope>NUCLEOTIDE SEQUENCE [LARGE SCALE GENOMIC DNA]</scope>
    <source>
        <strain evidence="2 3">JA3-B52</strain>
    </source>
</reference>
<dbReference type="Proteomes" id="UP000321814">
    <property type="component" value="Unassembled WGS sequence"/>
</dbReference>
<protein>
    <recommendedName>
        <fullName evidence="4">Peptide zinc metalloprotease protein</fullName>
    </recommendedName>
</protein>
<organism evidence="2 3">
    <name type="scientific">Rheinheimera tangshanensis</name>
    <dbReference type="NCBI Taxonomy" id="400153"/>
    <lineage>
        <taxon>Bacteria</taxon>
        <taxon>Pseudomonadati</taxon>
        <taxon>Pseudomonadota</taxon>
        <taxon>Gammaproteobacteria</taxon>
        <taxon>Chromatiales</taxon>
        <taxon>Chromatiaceae</taxon>
        <taxon>Rheinheimera</taxon>
    </lineage>
</organism>
<evidence type="ECO:0000313" key="2">
    <source>
        <dbReference type="EMBL" id="TXK78279.1"/>
    </source>
</evidence>
<evidence type="ECO:0008006" key="4">
    <source>
        <dbReference type="Google" id="ProtNLM"/>
    </source>
</evidence>
<name>A0A5C8LRL9_9GAMM</name>
<feature type="transmembrane region" description="Helical" evidence="1">
    <location>
        <begin position="143"/>
        <end position="161"/>
    </location>
</feature>
<comment type="caution">
    <text evidence="2">The sequence shown here is derived from an EMBL/GenBank/DDBJ whole genome shotgun (WGS) entry which is preliminary data.</text>
</comment>